<organism evidence="1 2">
    <name type="scientific">Rubroshorea leprosula</name>
    <dbReference type="NCBI Taxonomy" id="152421"/>
    <lineage>
        <taxon>Eukaryota</taxon>
        <taxon>Viridiplantae</taxon>
        <taxon>Streptophyta</taxon>
        <taxon>Embryophyta</taxon>
        <taxon>Tracheophyta</taxon>
        <taxon>Spermatophyta</taxon>
        <taxon>Magnoliopsida</taxon>
        <taxon>eudicotyledons</taxon>
        <taxon>Gunneridae</taxon>
        <taxon>Pentapetalae</taxon>
        <taxon>rosids</taxon>
        <taxon>malvids</taxon>
        <taxon>Malvales</taxon>
        <taxon>Dipterocarpaceae</taxon>
        <taxon>Rubroshorea</taxon>
    </lineage>
</organism>
<evidence type="ECO:0000313" key="1">
    <source>
        <dbReference type="EMBL" id="GKU93630.1"/>
    </source>
</evidence>
<dbReference type="AlphaFoldDB" id="A0AAV5I3G4"/>
<keyword evidence="2" id="KW-1185">Reference proteome</keyword>
<name>A0AAV5I3G4_9ROSI</name>
<dbReference type="Proteomes" id="UP001054252">
    <property type="component" value="Unassembled WGS sequence"/>
</dbReference>
<evidence type="ECO:0000313" key="2">
    <source>
        <dbReference type="Proteomes" id="UP001054252"/>
    </source>
</evidence>
<protein>
    <submittedName>
        <fullName evidence="1">Uncharacterized protein</fullName>
    </submittedName>
</protein>
<gene>
    <name evidence="1" type="ORF">SLEP1_g7207</name>
</gene>
<dbReference type="EMBL" id="BPVZ01000007">
    <property type="protein sequence ID" value="GKU93630.1"/>
    <property type="molecule type" value="Genomic_DNA"/>
</dbReference>
<comment type="caution">
    <text evidence="1">The sequence shown here is derived from an EMBL/GenBank/DDBJ whole genome shotgun (WGS) entry which is preliminary data.</text>
</comment>
<reference evidence="1 2" key="1">
    <citation type="journal article" date="2021" name="Commun. Biol.">
        <title>The genome of Shorea leprosula (Dipterocarpaceae) highlights the ecological relevance of drought in aseasonal tropical rainforests.</title>
        <authorList>
            <person name="Ng K.K.S."/>
            <person name="Kobayashi M.J."/>
            <person name="Fawcett J.A."/>
            <person name="Hatakeyama M."/>
            <person name="Paape T."/>
            <person name="Ng C.H."/>
            <person name="Ang C.C."/>
            <person name="Tnah L.H."/>
            <person name="Lee C.T."/>
            <person name="Nishiyama T."/>
            <person name="Sese J."/>
            <person name="O'Brien M.J."/>
            <person name="Copetti D."/>
            <person name="Mohd Noor M.I."/>
            <person name="Ong R.C."/>
            <person name="Putra M."/>
            <person name="Sireger I.Z."/>
            <person name="Indrioko S."/>
            <person name="Kosugi Y."/>
            <person name="Izuno A."/>
            <person name="Isagi Y."/>
            <person name="Lee S.L."/>
            <person name="Shimizu K.K."/>
        </authorList>
    </citation>
    <scope>NUCLEOTIDE SEQUENCE [LARGE SCALE GENOMIC DNA]</scope>
    <source>
        <strain evidence="1">214</strain>
    </source>
</reference>
<accession>A0AAV5I3G4</accession>
<sequence>MEVAVGRREEMCWLAREAVRASWSWSWKAKSSSDGCKRSAMFSRRCCVRKASWSGISQGLRRSEKVPVAQVATGHLVYCKSHF</sequence>
<proteinExistence type="predicted"/>